<dbReference type="RefSeq" id="WP_407803030.1">
    <property type="nucleotide sequence ID" value="NZ_JBJNUY010000047.1"/>
</dbReference>
<protein>
    <submittedName>
        <fullName evidence="1">Uncharacterized protein</fullName>
    </submittedName>
</protein>
<keyword evidence="2" id="KW-1185">Reference proteome</keyword>
<organism evidence="1 2">
    <name type="scientific">Pseudomonas azerbaijanorientalis</name>
    <dbReference type="NCBI Taxonomy" id="2842350"/>
    <lineage>
        <taxon>Bacteria</taxon>
        <taxon>Pseudomonadati</taxon>
        <taxon>Pseudomonadota</taxon>
        <taxon>Gammaproteobacteria</taxon>
        <taxon>Pseudomonadales</taxon>
        <taxon>Pseudomonadaceae</taxon>
        <taxon>Pseudomonas</taxon>
    </lineage>
</organism>
<feature type="non-terminal residue" evidence="1">
    <location>
        <position position="1"/>
    </location>
</feature>
<dbReference type="Proteomes" id="UP001628646">
    <property type="component" value="Unassembled WGS sequence"/>
</dbReference>
<evidence type="ECO:0000313" key="2">
    <source>
        <dbReference type="Proteomes" id="UP001628646"/>
    </source>
</evidence>
<proteinExistence type="predicted"/>
<name>A0ABW8WD66_9PSED</name>
<comment type="caution">
    <text evidence="1">The sequence shown here is derived from an EMBL/GenBank/DDBJ whole genome shotgun (WGS) entry which is preliminary data.</text>
</comment>
<gene>
    <name evidence="1" type="ORF">ACJ8NA_29875</name>
</gene>
<evidence type="ECO:0000313" key="1">
    <source>
        <dbReference type="EMBL" id="MFL9002828.1"/>
    </source>
</evidence>
<dbReference type="EMBL" id="JBJNUY010000047">
    <property type="protein sequence ID" value="MFL9002828.1"/>
    <property type="molecule type" value="Genomic_DNA"/>
</dbReference>
<accession>A0ABW8WD66</accession>
<reference evidence="1 2" key="1">
    <citation type="submission" date="2024-12" db="EMBL/GenBank/DDBJ databases">
        <title>Pseudomonas species isolated from Lotus nodules promote plant growth.</title>
        <authorList>
            <person name="Yu Y.-H."/>
            <person name="Kurtenbach J."/>
            <person name="Crosbie D."/>
            <person name="Brachmann A."/>
            <person name="Marin M."/>
        </authorList>
    </citation>
    <scope>NUCLEOTIDE SEQUENCE [LARGE SCALE GENOMIC DNA]</scope>
    <source>
        <strain evidence="1 2">PLb11B</strain>
    </source>
</reference>
<sequence length="102" mass="11173">ASAIGVKANRFLIAVAPPYSVVKSGKAGKRVVVSFPATLLLASRGRSLPWGAQPGATRKKRPLVSAALRRRRIGAIKVRRREVLPVYFRTLETGWNTVGLFY</sequence>